<dbReference type="Gene3D" id="1.10.443.10">
    <property type="entry name" value="Intergrase catalytic core"/>
    <property type="match status" value="1"/>
</dbReference>
<dbReference type="PROSITE" id="PS51898">
    <property type="entry name" value="TYR_RECOMBINASE"/>
    <property type="match status" value="1"/>
</dbReference>
<evidence type="ECO:0000313" key="5">
    <source>
        <dbReference type="Proteomes" id="UP001217089"/>
    </source>
</evidence>
<dbReference type="InterPro" id="IPR043502">
    <property type="entry name" value="DNA/RNA_pol_sf"/>
</dbReference>
<keyword evidence="1" id="KW-0238">DNA-binding</keyword>
<comment type="caution">
    <text evidence="4">The sequence shown here is derived from an EMBL/GenBank/DDBJ whole genome shotgun (WGS) entry which is preliminary data.</text>
</comment>
<dbReference type="InterPro" id="IPR052055">
    <property type="entry name" value="Hepadnavirus_pol/RT"/>
</dbReference>
<dbReference type="InterPro" id="IPR013762">
    <property type="entry name" value="Integrase-like_cat_sf"/>
</dbReference>
<dbReference type="PANTHER" id="PTHR33050:SF8">
    <property type="entry name" value="REVERSE TRANSCRIPTASE DOMAIN-CONTAINING PROTEIN"/>
    <property type="match status" value="1"/>
</dbReference>
<keyword evidence="5" id="KW-1185">Reference proteome</keyword>
<dbReference type="SUPFAM" id="SSF56349">
    <property type="entry name" value="DNA breaking-rejoining enzymes"/>
    <property type="match status" value="1"/>
</dbReference>
<dbReference type="InterPro" id="IPR011010">
    <property type="entry name" value="DNA_brk_join_enz"/>
</dbReference>
<accession>A0ABQ9E5U7</accession>
<proteinExistence type="predicted"/>
<gene>
    <name evidence="4" type="ORF">KUTeg_022305</name>
</gene>
<dbReference type="SUPFAM" id="SSF47823">
    <property type="entry name" value="lambda integrase-like, N-terminal domain"/>
    <property type="match status" value="1"/>
</dbReference>
<protein>
    <recommendedName>
        <fullName evidence="3">Tyr recombinase domain-containing protein</fullName>
    </recommendedName>
</protein>
<sequence length="611" mass="69721">MVSNVGLDRLITTLRELGFSINWSKIDGPASRICFLGIIIDTSHMSLSLPFEKMSEFSGLLHSFTKRKRASCKQLEKLCGKLNWASRVISGGRTFMRRIIDMKANVAKSSHMILLSHEFFADLYWWISFMSVFNGTCKIRDTRPITSVQTDACDAGAGGYFNGDFFYTNWMLDFPAMVMQHINVKELVAIILAVIRWCISFRDKCLVIYTDNVSAASFINKGTSRNPVIMYFLRLLFWMCAYYNFSVRAVYLPGCLNTRADACSRIHEPGKLSLSNCFYDTCLIPLYISDSSEQGLLAKVEYFKSRAWANSTSVTYATHFKCYRTFCETMGYQMVPASSSNIQVYVAYLASCKKLKYSTIRQYLNILTHIHKLSGYPDPLQDDYQLHHELMGVKRELGTAQKPVDIITPDLLIAIRRTLNLRSIADSSFWCACLVSFFGLLRPGNIVVNRIFNKDRDLRRLDAFACNWGFIIRLRWTKTIQFREKVFEVLLPRIQHELLCPAKAIELMLSLTVGFDPLGPLFLADVGSVLTYELFRTKLRTALIAAGHDPSNIKGHSFRRGGATWLHKIGIPLDFIKAIGGWASDCVLRYIDHNFDQRLQVMLRFGDSMLV</sequence>
<dbReference type="Proteomes" id="UP001217089">
    <property type="component" value="Unassembled WGS sequence"/>
</dbReference>
<evidence type="ECO:0000256" key="1">
    <source>
        <dbReference type="ARBA" id="ARBA00023125"/>
    </source>
</evidence>
<dbReference type="PANTHER" id="PTHR33050">
    <property type="entry name" value="REVERSE TRANSCRIPTASE DOMAIN-CONTAINING PROTEIN"/>
    <property type="match status" value="1"/>
</dbReference>
<reference evidence="4 5" key="1">
    <citation type="submission" date="2022-12" db="EMBL/GenBank/DDBJ databases">
        <title>Chromosome-level genome of Tegillarca granosa.</title>
        <authorList>
            <person name="Kim J."/>
        </authorList>
    </citation>
    <scope>NUCLEOTIDE SEQUENCE [LARGE SCALE GENOMIC DNA]</scope>
    <source>
        <strain evidence="4">Teg-2019</strain>
        <tissue evidence="4">Adductor muscle</tissue>
    </source>
</reference>
<dbReference type="EMBL" id="JARBDR010000919">
    <property type="protein sequence ID" value="KAJ8300786.1"/>
    <property type="molecule type" value="Genomic_DNA"/>
</dbReference>
<dbReference type="Gene3D" id="1.10.150.130">
    <property type="match status" value="1"/>
</dbReference>
<dbReference type="InterPro" id="IPR010998">
    <property type="entry name" value="Integrase_recombinase_N"/>
</dbReference>
<dbReference type="SUPFAM" id="SSF56672">
    <property type="entry name" value="DNA/RNA polymerases"/>
    <property type="match status" value="1"/>
</dbReference>
<dbReference type="InterPro" id="IPR002104">
    <property type="entry name" value="Integrase_catalytic"/>
</dbReference>
<evidence type="ECO:0000259" key="3">
    <source>
        <dbReference type="PROSITE" id="PS51898"/>
    </source>
</evidence>
<dbReference type="CDD" id="cd09275">
    <property type="entry name" value="RNase_HI_RT_DIRS1"/>
    <property type="match status" value="1"/>
</dbReference>
<dbReference type="Pfam" id="PF00589">
    <property type="entry name" value="Phage_integrase"/>
    <property type="match status" value="1"/>
</dbReference>
<keyword evidence="2" id="KW-0233">DNA recombination</keyword>
<evidence type="ECO:0000313" key="4">
    <source>
        <dbReference type="EMBL" id="KAJ8300786.1"/>
    </source>
</evidence>
<evidence type="ECO:0000256" key="2">
    <source>
        <dbReference type="ARBA" id="ARBA00023172"/>
    </source>
</evidence>
<feature type="domain" description="Tyr recombinase" evidence="3">
    <location>
        <begin position="402"/>
        <end position="604"/>
    </location>
</feature>
<name>A0ABQ9E5U7_TEGGR</name>
<organism evidence="4 5">
    <name type="scientific">Tegillarca granosa</name>
    <name type="common">Malaysian cockle</name>
    <name type="synonym">Anadara granosa</name>
    <dbReference type="NCBI Taxonomy" id="220873"/>
    <lineage>
        <taxon>Eukaryota</taxon>
        <taxon>Metazoa</taxon>
        <taxon>Spiralia</taxon>
        <taxon>Lophotrochozoa</taxon>
        <taxon>Mollusca</taxon>
        <taxon>Bivalvia</taxon>
        <taxon>Autobranchia</taxon>
        <taxon>Pteriomorphia</taxon>
        <taxon>Arcoida</taxon>
        <taxon>Arcoidea</taxon>
        <taxon>Arcidae</taxon>
        <taxon>Tegillarca</taxon>
    </lineage>
</organism>